<organism evidence="2 3">
    <name type="scientific">Spelaeicoccus albus</name>
    <dbReference type="NCBI Taxonomy" id="1280376"/>
    <lineage>
        <taxon>Bacteria</taxon>
        <taxon>Bacillati</taxon>
        <taxon>Actinomycetota</taxon>
        <taxon>Actinomycetes</taxon>
        <taxon>Micrococcales</taxon>
        <taxon>Brevibacteriaceae</taxon>
        <taxon>Spelaeicoccus</taxon>
    </lineage>
</organism>
<dbReference type="InterPro" id="IPR036388">
    <property type="entry name" value="WH-like_DNA-bd_sf"/>
</dbReference>
<keyword evidence="2" id="KW-0238">DNA-binding</keyword>
<dbReference type="GO" id="GO:0003700">
    <property type="term" value="F:DNA-binding transcription factor activity"/>
    <property type="evidence" value="ECO:0007669"/>
    <property type="project" value="InterPro"/>
</dbReference>
<dbReference type="RefSeq" id="WP_179428443.1">
    <property type="nucleotide sequence ID" value="NZ_JACBZP010000001.1"/>
</dbReference>
<dbReference type="Pfam" id="PF12802">
    <property type="entry name" value="MarR_2"/>
    <property type="match status" value="1"/>
</dbReference>
<keyword evidence="3" id="KW-1185">Reference proteome</keyword>
<comment type="caution">
    <text evidence="2">The sequence shown here is derived from an EMBL/GenBank/DDBJ whole genome shotgun (WGS) entry which is preliminary data.</text>
</comment>
<dbReference type="InterPro" id="IPR000835">
    <property type="entry name" value="HTH_MarR-typ"/>
</dbReference>
<evidence type="ECO:0000313" key="3">
    <source>
        <dbReference type="Proteomes" id="UP000539111"/>
    </source>
</evidence>
<dbReference type="GO" id="GO:0003677">
    <property type="term" value="F:DNA binding"/>
    <property type="evidence" value="ECO:0007669"/>
    <property type="project" value="UniProtKB-KW"/>
</dbReference>
<dbReference type="Gene3D" id="1.10.10.10">
    <property type="entry name" value="Winged helix-like DNA-binding domain superfamily/Winged helix DNA-binding domain"/>
    <property type="match status" value="1"/>
</dbReference>
<reference evidence="2 3" key="1">
    <citation type="submission" date="2020-07" db="EMBL/GenBank/DDBJ databases">
        <title>Sequencing the genomes of 1000 actinobacteria strains.</title>
        <authorList>
            <person name="Klenk H.-P."/>
        </authorList>
    </citation>
    <scope>NUCLEOTIDE SEQUENCE [LARGE SCALE GENOMIC DNA]</scope>
    <source>
        <strain evidence="2 3">DSM 26341</strain>
    </source>
</reference>
<gene>
    <name evidence="2" type="ORF">BJY26_002356</name>
</gene>
<dbReference type="InterPro" id="IPR036390">
    <property type="entry name" value="WH_DNA-bd_sf"/>
</dbReference>
<protein>
    <submittedName>
        <fullName evidence="2">DNA-binding MarR family transcriptional regulator</fullName>
    </submittedName>
</protein>
<dbReference type="PROSITE" id="PS50995">
    <property type="entry name" value="HTH_MARR_2"/>
    <property type="match status" value="1"/>
</dbReference>
<dbReference type="AlphaFoldDB" id="A0A7Z0D394"/>
<feature type="domain" description="HTH marR-type" evidence="1">
    <location>
        <begin position="1"/>
        <end position="135"/>
    </location>
</feature>
<name>A0A7Z0D394_9MICO</name>
<evidence type="ECO:0000313" key="2">
    <source>
        <dbReference type="EMBL" id="NYI68050.1"/>
    </source>
</evidence>
<dbReference type="Proteomes" id="UP000539111">
    <property type="component" value="Unassembled WGS sequence"/>
</dbReference>
<dbReference type="EMBL" id="JACBZP010000001">
    <property type="protein sequence ID" value="NYI68050.1"/>
    <property type="molecule type" value="Genomic_DNA"/>
</dbReference>
<proteinExistence type="predicted"/>
<dbReference type="SMART" id="SM00347">
    <property type="entry name" value="HTH_MARR"/>
    <property type="match status" value="1"/>
</dbReference>
<sequence>MDLAYELHDLVLTLDKQAETLLQPLGISYRRYVALVIVDEHPGVTGRDLSRALLVTEAAASGIVKRLLADGLIVDTSAAGSGHVRRLEATDDGRALRVRSSKALGTTLDDTVRELGIEPTAFAHTIRSIHDAVLAPPVSDKKVANS</sequence>
<dbReference type="SUPFAM" id="SSF46785">
    <property type="entry name" value="Winged helix' DNA-binding domain"/>
    <property type="match status" value="1"/>
</dbReference>
<accession>A0A7Z0D394</accession>
<evidence type="ECO:0000259" key="1">
    <source>
        <dbReference type="PROSITE" id="PS50995"/>
    </source>
</evidence>